<evidence type="ECO:0000313" key="3">
    <source>
        <dbReference type="EMBL" id="MEV0973974.1"/>
    </source>
</evidence>
<dbReference type="Pfam" id="PF00501">
    <property type="entry name" value="AMP-binding"/>
    <property type="match status" value="1"/>
</dbReference>
<dbReference type="SUPFAM" id="SSF56801">
    <property type="entry name" value="Acetyl-CoA synthetase-like"/>
    <property type="match status" value="1"/>
</dbReference>
<dbReference type="InterPro" id="IPR000873">
    <property type="entry name" value="AMP-dep_synth/lig_dom"/>
</dbReference>
<reference evidence="3 4" key="1">
    <citation type="submission" date="2024-06" db="EMBL/GenBank/DDBJ databases">
        <title>The Natural Products Discovery Center: Release of the First 8490 Sequenced Strains for Exploring Actinobacteria Biosynthetic Diversity.</title>
        <authorList>
            <person name="Kalkreuter E."/>
            <person name="Kautsar S.A."/>
            <person name="Yang D."/>
            <person name="Bader C.D."/>
            <person name="Teijaro C.N."/>
            <person name="Fluegel L."/>
            <person name="Davis C.M."/>
            <person name="Simpson J.R."/>
            <person name="Lauterbach L."/>
            <person name="Steele A.D."/>
            <person name="Gui C."/>
            <person name="Meng S."/>
            <person name="Li G."/>
            <person name="Viehrig K."/>
            <person name="Ye F."/>
            <person name="Su P."/>
            <person name="Kiefer A.F."/>
            <person name="Nichols A."/>
            <person name="Cepeda A.J."/>
            <person name="Yan W."/>
            <person name="Fan B."/>
            <person name="Jiang Y."/>
            <person name="Adhikari A."/>
            <person name="Zheng C.-J."/>
            <person name="Schuster L."/>
            <person name="Cowan T.M."/>
            <person name="Smanski M.J."/>
            <person name="Chevrette M.G."/>
            <person name="De Carvalho L.P.S."/>
            <person name="Shen B."/>
        </authorList>
    </citation>
    <scope>NUCLEOTIDE SEQUENCE [LARGE SCALE GENOMIC DNA]</scope>
    <source>
        <strain evidence="3 4">NPDC050100</strain>
    </source>
</reference>
<dbReference type="PANTHER" id="PTHR43767:SF1">
    <property type="entry name" value="NONRIBOSOMAL PEPTIDE SYNTHASE PES1 (EUROFUNG)-RELATED"/>
    <property type="match status" value="1"/>
</dbReference>
<dbReference type="InterPro" id="IPR025110">
    <property type="entry name" value="AMP-bd_C"/>
</dbReference>
<dbReference type="Gene3D" id="3.30.300.30">
    <property type="match status" value="1"/>
</dbReference>
<dbReference type="InterPro" id="IPR042099">
    <property type="entry name" value="ANL_N_sf"/>
</dbReference>
<protein>
    <submittedName>
        <fullName evidence="3">Acyl-CoA synthetase</fullName>
    </submittedName>
</protein>
<organism evidence="3 4">
    <name type="scientific">Microtetraspora glauca</name>
    <dbReference type="NCBI Taxonomy" id="1996"/>
    <lineage>
        <taxon>Bacteria</taxon>
        <taxon>Bacillati</taxon>
        <taxon>Actinomycetota</taxon>
        <taxon>Actinomycetes</taxon>
        <taxon>Streptosporangiales</taxon>
        <taxon>Streptosporangiaceae</taxon>
        <taxon>Microtetraspora</taxon>
    </lineage>
</organism>
<dbReference type="InterPro" id="IPR050237">
    <property type="entry name" value="ATP-dep_AMP-bd_enzyme"/>
</dbReference>
<evidence type="ECO:0000313" key="4">
    <source>
        <dbReference type="Proteomes" id="UP001551675"/>
    </source>
</evidence>
<dbReference type="Proteomes" id="UP001551675">
    <property type="component" value="Unassembled WGS sequence"/>
</dbReference>
<gene>
    <name evidence="3" type="ORF">AB0I59_35740</name>
</gene>
<accession>A0ABV3GQQ4</accession>
<dbReference type="Gene3D" id="3.40.50.12780">
    <property type="entry name" value="N-terminal domain of ligase-like"/>
    <property type="match status" value="1"/>
</dbReference>
<dbReference type="NCBIfam" id="NF005863">
    <property type="entry name" value="PRK07798.1"/>
    <property type="match status" value="1"/>
</dbReference>
<dbReference type="RefSeq" id="WP_358140099.1">
    <property type="nucleotide sequence ID" value="NZ_JBFALK010000026.1"/>
</dbReference>
<evidence type="ECO:0000259" key="1">
    <source>
        <dbReference type="Pfam" id="PF00501"/>
    </source>
</evidence>
<dbReference type="Pfam" id="PF13193">
    <property type="entry name" value="AMP-binding_C"/>
    <property type="match status" value="1"/>
</dbReference>
<feature type="domain" description="AMP-dependent synthetase/ligase" evidence="1">
    <location>
        <begin position="12"/>
        <end position="394"/>
    </location>
</feature>
<dbReference type="PROSITE" id="PS00455">
    <property type="entry name" value="AMP_BINDING"/>
    <property type="match status" value="1"/>
</dbReference>
<keyword evidence="4" id="KW-1185">Reference proteome</keyword>
<comment type="caution">
    <text evidence="3">The sequence shown here is derived from an EMBL/GenBank/DDBJ whole genome shotgun (WGS) entry which is preliminary data.</text>
</comment>
<dbReference type="InterPro" id="IPR020845">
    <property type="entry name" value="AMP-binding_CS"/>
</dbReference>
<proteinExistence type="predicted"/>
<sequence>MTLNLATLYESVAAAIPDRLALVCGDRRLSFSELDERANALAHHLKSAGVEPHQHVGLHMLNGVEFVEALLACLKIRAVPININYRYTDHELHYLYNDADLVAIIIEQEFTPAAAGLADRCPKLRHAVVVASPASDSAATPVTWPDQVGVIGYDEALAAQPATAPMVAERTADDHYVLYTGGTTGMPKGVVWRHEDFYFAALNGGNHYGPPHRTAEDLAAAAAGGAALNYLITAPLMHGAASYTLFASLLGGSPVILMRRYDPVETLRLIEKERAIVVTVVGDAIARPLVDAIREHGAEYDLSSMKVLGSGGALLSRSVQEEAVALIPGLYINDGFGASESGVDGKLQVGPDGLMRLAPNPRVAVIDERFQPLTPGSPDIGLIARTGHVPLGYYNDPEKTARTFPVIDGVRWAVLGDMARVEEDGSTILLGRGSGCINTGGEKVFPEEVEQALKSHPAVMDVLVAGVPDTRFGERVGAVVEMRDGVAAPDVEELRAHCRTQIAGYKVPASLVVVDHVVRSPSGKADYRWAKRVLSGETN</sequence>
<feature type="domain" description="AMP-binding enzyme C-terminal" evidence="2">
    <location>
        <begin position="448"/>
        <end position="524"/>
    </location>
</feature>
<dbReference type="PANTHER" id="PTHR43767">
    <property type="entry name" value="LONG-CHAIN-FATTY-ACID--COA LIGASE"/>
    <property type="match status" value="1"/>
</dbReference>
<dbReference type="InterPro" id="IPR045851">
    <property type="entry name" value="AMP-bd_C_sf"/>
</dbReference>
<dbReference type="EMBL" id="JBFALK010000026">
    <property type="protein sequence ID" value="MEV0973974.1"/>
    <property type="molecule type" value="Genomic_DNA"/>
</dbReference>
<evidence type="ECO:0000259" key="2">
    <source>
        <dbReference type="Pfam" id="PF13193"/>
    </source>
</evidence>
<name>A0ABV3GQQ4_MICGL</name>